<proteinExistence type="predicted"/>
<feature type="compositionally biased region" description="Acidic residues" evidence="1">
    <location>
        <begin position="175"/>
        <end position="184"/>
    </location>
</feature>
<sequence length="584" mass="63615">MEDPWGSPWATNDTNTTHELVPPKSTLEPPGRTVARQRSFSTLSPWATADDDGFSGWGTPDSGGLALPTATATSGASLWGGWGGDNGLNSSQTELTPRAREGSLSQRSHSPAWPAATSPALAQGKTLSRRSSTRSLFGHPSPDPWSADALNRLSLPTPALISAEQAAFSTLDRHDEEEEEEEVGKEETTKEKSVEEVGPEEMRPEAEEHTESGPEEKKAEEGGSEEERCEEGSAKQTPGKRGSEEGQYDGEEEAGEVQEGPPMGTEDDPHPAPSFEEESKSVDAVQLSDEDRAEATKPNEQVGELATEKGVLDEGLPKSPSHSRHSSFSAPSQHGERPDSPITSMDEDAKDRLPIPRRPSVNVQESVDPLDGSEKGYGDALTVPDPARGRRRSSIRSARTDDASDFGDFEDAQSVSSAPQSRRPSVNGSPRPPSSQAVRARSLSRTTLQGGRVSTVTPTEQRNTFHHGTKVASQLKFNPDLESVDKLFDVAKLDAEQPATKDYSLDYVDGVIKDNFTSISERKTWWRISRNGTMRMHDSGDDDNYRRITWATSKTREDTNKIVRRWMEQGSYPGASSHSETLPQ</sequence>
<feature type="compositionally biased region" description="Acidic residues" evidence="1">
    <location>
        <begin position="246"/>
        <end position="256"/>
    </location>
</feature>
<feature type="region of interest" description="Disordered" evidence="1">
    <location>
        <begin position="81"/>
        <end position="150"/>
    </location>
</feature>
<evidence type="ECO:0000256" key="1">
    <source>
        <dbReference type="SAM" id="MobiDB-lite"/>
    </source>
</evidence>
<accession>A0AAN9U8I7</accession>
<name>A0AAN9U8I7_9PEZI</name>
<feature type="compositionally biased region" description="Basic and acidic residues" evidence="1">
    <location>
        <begin position="306"/>
        <end position="316"/>
    </location>
</feature>
<feature type="compositionally biased region" description="Polar residues" evidence="1">
    <location>
        <begin position="443"/>
        <end position="459"/>
    </location>
</feature>
<feature type="compositionally biased region" description="Polar residues" evidence="1">
    <location>
        <begin position="36"/>
        <end position="45"/>
    </location>
</feature>
<feature type="compositionally biased region" description="Polar residues" evidence="1">
    <location>
        <begin position="9"/>
        <end position="18"/>
    </location>
</feature>
<dbReference type="Proteomes" id="UP001320245">
    <property type="component" value="Unassembled WGS sequence"/>
</dbReference>
<gene>
    <name evidence="2" type="ORF">SLS53_005024</name>
</gene>
<dbReference type="AlphaFoldDB" id="A0AAN9U8I7"/>
<feature type="compositionally biased region" description="Polar residues" evidence="1">
    <location>
        <begin position="413"/>
        <end position="428"/>
    </location>
</feature>
<feature type="region of interest" description="Disordered" evidence="1">
    <location>
        <begin position="164"/>
        <end position="459"/>
    </location>
</feature>
<organism evidence="2 3">
    <name type="scientific">Cytospora paraplurivora</name>
    <dbReference type="NCBI Taxonomy" id="2898453"/>
    <lineage>
        <taxon>Eukaryota</taxon>
        <taxon>Fungi</taxon>
        <taxon>Dikarya</taxon>
        <taxon>Ascomycota</taxon>
        <taxon>Pezizomycotina</taxon>
        <taxon>Sordariomycetes</taxon>
        <taxon>Sordariomycetidae</taxon>
        <taxon>Diaporthales</taxon>
        <taxon>Cytosporaceae</taxon>
        <taxon>Cytospora</taxon>
    </lineage>
</organism>
<comment type="caution">
    <text evidence="2">The sequence shown here is derived from an EMBL/GenBank/DDBJ whole genome shotgun (WGS) entry which is preliminary data.</text>
</comment>
<keyword evidence="3" id="KW-1185">Reference proteome</keyword>
<feature type="compositionally biased region" description="Basic and acidic residues" evidence="1">
    <location>
        <begin position="185"/>
        <end position="221"/>
    </location>
</feature>
<protein>
    <submittedName>
        <fullName evidence="2">Uncharacterized protein</fullName>
    </submittedName>
</protein>
<feature type="region of interest" description="Disordered" evidence="1">
    <location>
        <begin position="1"/>
        <end position="69"/>
    </location>
</feature>
<reference evidence="2 3" key="1">
    <citation type="journal article" date="2023" name="PLoS ONE">
        <title>Cytospora paraplurivora sp. nov. isolated from orchards with fruit tree decline syndrome in Ontario, Canada.</title>
        <authorList>
            <person name="Ilyukhin E."/>
            <person name="Nguyen H.D.T."/>
            <person name="Castle A.J."/>
            <person name="Ellouze W."/>
        </authorList>
    </citation>
    <scope>NUCLEOTIDE SEQUENCE [LARGE SCALE GENOMIC DNA]</scope>
    <source>
        <strain evidence="2 3">FDS-564</strain>
    </source>
</reference>
<dbReference type="EMBL" id="JAJSPL020000018">
    <property type="protein sequence ID" value="KAK7740961.1"/>
    <property type="molecule type" value="Genomic_DNA"/>
</dbReference>
<evidence type="ECO:0000313" key="2">
    <source>
        <dbReference type="EMBL" id="KAK7740961.1"/>
    </source>
</evidence>
<evidence type="ECO:0000313" key="3">
    <source>
        <dbReference type="Proteomes" id="UP001320245"/>
    </source>
</evidence>